<evidence type="ECO:0000313" key="1">
    <source>
        <dbReference type="EMBL" id="BAZ02732.1"/>
    </source>
</evidence>
<name>A0A1Z4NAN4_9CYAN</name>
<evidence type="ECO:0000313" key="2">
    <source>
        <dbReference type="Proteomes" id="UP000218785"/>
    </source>
</evidence>
<protein>
    <submittedName>
        <fullName evidence="1">Uncharacterized protein</fullName>
    </submittedName>
</protein>
<dbReference type="RefSeq" id="WP_321206885.1">
    <property type="nucleotide sequence ID" value="NZ_CAWNJS010000001.1"/>
</dbReference>
<organism evidence="1 2">
    <name type="scientific">Tolypothrix tenuis PCC 7101</name>
    <dbReference type="NCBI Taxonomy" id="231146"/>
    <lineage>
        <taxon>Bacteria</taxon>
        <taxon>Bacillati</taxon>
        <taxon>Cyanobacteriota</taxon>
        <taxon>Cyanophyceae</taxon>
        <taxon>Nostocales</taxon>
        <taxon>Tolypothrichaceae</taxon>
        <taxon>Tolypothrix</taxon>
    </lineage>
</organism>
<reference evidence="1 2" key="1">
    <citation type="submission" date="2017-06" db="EMBL/GenBank/DDBJ databases">
        <title>Genome sequencing of cyanobaciteial culture collection at National Institute for Environmental Studies (NIES).</title>
        <authorList>
            <person name="Hirose Y."/>
            <person name="Shimura Y."/>
            <person name="Fujisawa T."/>
            <person name="Nakamura Y."/>
            <person name="Kawachi M."/>
        </authorList>
    </citation>
    <scope>NUCLEOTIDE SEQUENCE [LARGE SCALE GENOMIC DNA]</scope>
    <source>
        <strain evidence="1 2">NIES-37</strain>
    </source>
</reference>
<keyword evidence="2" id="KW-1185">Reference proteome</keyword>
<gene>
    <name evidence="1" type="ORF">NIES37_67450</name>
</gene>
<dbReference type="Proteomes" id="UP000218785">
    <property type="component" value="Chromosome"/>
</dbReference>
<dbReference type="KEGG" id="ttq:NIES37_67450"/>
<dbReference type="AlphaFoldDB" id="A0A1Z4NAN4"/>
<proteinExistence type="predicted"/>
<accession>A0A1Z4NAN4</accession>
<dbReference type="EMBL" id="AP018248">
    <property type="protein sequence ID" value="BAZ02732.1"/>
    <property type="molecule type" value="Genomic_DNA"/>
</dbReference>
<sequence>MTWRRWLDVGCSKNQKSPTLSATLINLAELEINFSYGRPAFDRFPIDL</sequence>